<proteinExistence type="predicted"/>
<comment type="caution">
    <text evidence="1">The sequence shown here is derived from an EMBL/GenBank/DDBJ whole genome shotgun (WGS) entry which is preliminary data.</text>
</comment>
<dbReference type="Proteomes" id="UP000298860">
    <property type="component" value="Unassembled WGS sequence"/>
</dbReference>
<evidence type="ECO:0000313" key="1">
    <source>
        <dbReference type="EMBL" id="GDY31384.1"/>
    </source>
</evidence>
<evidence type="ECO:0000313" key="2">
    <source>
        <dbReference type="Proteomes" id="UP000298860"/>
    </source>
</evidence>
<organism evidence="1 2">
    <name type="scientific">Gandjariella thermophila</name>
    <dbReference type="NCBI Taxonomy" id="1931992"/>
    <lineage>
        <taxon>Bacteria</taxon>
        <taxon>Bacillati</taxon>
        <taxon>Actinomycetota</taxon>
        <taxon>Actinomycetes</taxon>
        <taxon>Pseudonocardiales</taxon>
        <taxon>Pseudonocardiaceae</taxon>
        <taxon>Gandjariella</taxon>
    </lineage>
</organism>
<sequence length="184" mass="20303">MISWWRRLVDRATGRALPEGFTGELAAEEYVIGVAGLRGGGHLVATSHGLWLPHGEGYRRLGWHLISKATWSGGALEVTEAEETGTAGSAVLLRDLPVARFVLAEPGRVPEVVQRRVTESIRSRHHQELPGGGAWFVQRRVPGRDGIVLQVRVDEGTDVELVRRIASEVGDTINRAAREQRRHQ</sequence>
<name>A0A4D4J7A6_9PSEU</name>
<dbReference type="AlphaFoldDB" id="A0A4D4J7A6"/>
<dbReference type="EMBL" id="BJFL01000014">
    <property type="protein sequence ID" value="GDY31384.1"/>
    <property type="molecule type" value="Genomic_DNA"/>
</dbReference>
<gene>
    <name evidence="1" type="ORF">GTS_30170</name>
</gene>
<reference evidence="2" key="1">
    <citation type="submission" date="2019-04" db="EMBL/GenBank/DDBJ databases">
        <title>Draft genome sequence of Pseudonocardiaceae bacterium SL3-2-4.</title>
        <authorList>
            <person name="Ningsih F."/>
            <person name="Yokota A."/>
            <person name="Sakai Y."/>
            <person name="Nanatani K."/>
            <person name="Yabe S."/>
            <person name="Oetari A."/>
            <person name="Sjamsuridzal W."/>
        </authorList>
    </citation>
    <scope>NUCLEOTIDE SEQUENCE [LARGE SCALE GENOMIC DNA]</scope>
    <source>
        <strain evidence="2">SL3-2-4</strain>
    </source>
</reference>
<protein>
    <submittedName>
        <fullName evidence="1">Uncharacterized protein</fullName>
    </submittedName>
</protein>
<accession>A0A4D4J7A6</accession>
<keyword evidence="2" id="KW-1185">Reference proteome</keyword>